<feature type="domain" description="Vta1 C-terminal" evidence="11">
    <location>
        <begin position="248"/>
        <end position="284"/>
    </location>
</feature>
<keyword evidence="13" id="KW-1185">Reference proteome</keyword>
<evidence type="ECO:0000256" key="1">
    <source>
        <dbReference type="ARBA" id="ARBA00004481"/>
    </source>
</evidence>
<comment type="caution">
    <text evidence="12">The sequence shown here is derived from an EMBL/GenBank/DDBJ whole genome shotgun (WGS) entry which is preliminary data.</text>
</comment>
<evidence type="ECO:0000256" key="3">
    <source>
        <dbReference type="ARBA" id="ARBA00007895"/>
    </source>
</evidence>
<dbReference type="Gene3D" id="1.20.5.420">
    <property type="entry name" value="Immunoglobulin FC, subunit C"/>
    <property type="match status" value="1"/>
</dbReference>
<evidence type="ECO:0000256" key="7">
    <source>
        <dbReference type="ARBA" id="ARBA00022927"/>
    </source>
</evidence>
<protein>
    <recommendedName>
        <fullName evidence="14">Vacuolar protein sorting-associated protein VTA1 homolog</fullName>
    </recommendedName>
</protein>
<evidence type="ECO:0000259" key="10">
    <source>
        <dbReference type="Pfam" id="PF04652"/>
    </source>
</evidence>
<keyword evidence="7" id="KW-0653">Protein transport</keyword>
<dbReference type="GO" id="GO:0010008">
    <property type="term" value="C:endosome membrane"/>
    <property type="evidence" value="ECO:0007669"/>
    <property type="project" value="UniProtKB-SubCell"/>
</dbReference>
<sequence length="288" mass="32588">MVMFPNLNLPPSLKPLQHYLKAATEQETRDPVIAYWCRLFALQLGMKLDKKSKEASAVLLPIMDWLEKARTEMHENEAVTNDLVAKAHLENHAMKLFTWADTEDRAAHFNKNVVKAFYTSGIVMDVLETFGEVGLDISEKRRYAKWKATYLHNCLKNGETPIAGPPTDELELFNESQGNAHGGETKDYQTPFAPDQGRTGWPSVPEMNQTPTPAERRQPVTPAYEPQAVIPPYVPVQPSPSMHQTPDPEIIKKVEKYCRFTMSALNYDDVPEAIKNLELALRLLKTGQ</sequence>
<dbReference type="EMBL" id="JAVRJZ010000012">
    <property type="protein sequence ID" value="KAK2715297.1"/>
    <property type="molecule type" value="Genomic_DNA"/>
</dbReference>
<dbReference type="GO" id="GO:0015031">
    <property type="term" value="P:protein transport"/>
    <property type="evidence" value="ECO:0007669"/>
    <property type="project" value="UniProtKB-KW"/>
</dbReference>
<dbReference type="GO" id="GO:0032511">
    <property type="term" value="P:late endosome to vacuole transport via multivesicular body sorting pathway"/>
    <property type="evidence" value="ECO:0007669"/>
    <property type="project" value="InterPro"/>
</dbReference>
<dbReference type="Proteomes" id="UP001187531">
    <property type="component" value="Unassembled WGS sequence"/>
</dbReference>
<gene>
    <name evidence="12" type="ORF">QYM36_010066</name>
</gene>
<dbReference type="GO" id="GO:0005771">
    <property type="term" value="C:multivesicular body"/>
    <property type="evidence" value="ECO:0007669"/>
    <property type="project" value="TreeGrafter"/>
</dbReference>
<evidence type="ECO:0000313" key="13">
    <source>
        <dbReference type="Proteomes" id="UP001187531"/>
    </source>
</evidence>
<dbReference type="InterPro" id="IPR041212">
    <property type="entry name" value="Vta1_C"/>
</dbReference>
<dbReference type="Pfam" id="PF18097">
    <property type="entry name" value="Vta1_C"/>
    <property type="match status" value="1"/>
</dbReference>
<name>A0AA88I4J8_ARTSF</name>
<proteinExistence type="inferred from homology"/>
<dbReference type="Gene3D" id="1.25.40.270">
    <property type="entry name" value="Vacuolar protein sorting-associated protein vta1"/>
    <property type="match status" value="1"/>
</dbReference>
<evidence type="ECO:0000259" key="11">
    <source>
        <dbReference type="Pfam" id="PF18097"/>
    </source>
</evidence>
<dbReference type="AlphaFoldDB" id="A0AA88I4J8"/>
<dbReference type="InterPro" id="IPR023175">
    <property type="entry name" value="Vta1/CALS_N_sf"/>
</dbReference>
<organism evidence="12 13">
    <name type="scientific">Artemia franciscana</name>
    <name type="common">Brine shrimp</name>
    <name type="synonym">Artemia sanfranciscana</name>
    <dbReference type="NCBI Taxonomy" id="6661"/>
    <lineage>
        <taxon>Eukaryota</taxon>
        <taxon>Metazoa</taxon>
        <taxon>Ecdysozoa</taxon>
        <taxon>Arthropoda</taxon>
        <taxon>Crustacea</taxon>
        <taxon>Branchiopoda</taxon>
        <taxon>Anostraca</taxon>
        <taxon>Artemiidae</taxon>
        <taxon>Artemia</taxon>
    </lineage>
</organism>
<comment type="subcellular location">
    <subcellularLocation>
        <location evidence="2">Cytoplasm</location>
    </subcellularLocation>
    <subcellularLocation>
        <location evidence="1">Endosome membrane</location>
        <topology evidence="1">Peripheral membrane protein</topology>
    </subcellularLocation>
</comment>
<evidence type="ECO:0000256" key="5">
    <source>
        <dbReference type="ARBA" id="ARBA00022490"/>
    </source>
</evidence>
<keyword evidence="5" id="KW-0963">Cytoplasm</keyword>
<feature type="domain" description="Vta1/callose synthase N-terminal" evidence="10">
    <location>
        <begin position="16"/>
        <end position="157"/>
    </location>
</feature>
<dbReference type="InterPro" id="IPR039431">
    <property type="entry name" value="Vta1/CALS_N"/>
</dbReference>
<dbReference type="PANTHER" id="PTHR46009:SF1">
    <property type="entry name" value="VACUOLAR PROTEIN SORTING-ASSOCIATED PROTEIN VTA1 HOMOLOG"/>
    <property type="match status" value="1"/>
</dbReference>
<accession>A0AA88I4J8</accession>
<comment type="similarity">
    <text evidence="3">Belongs to the VTA1 family.</text>
</comment>
<keyword evidence="4" id="KW-0813">Transport</keyword>
<evidence type="ECO:0000256" key="9">
    <source>
        <dbReference type="SAM" id="MobiDB-lite"/>
    </source>
</evidence>
<evidence type="ECO:0000256" key="8">
    <source>
        <dbReference type="ARBA" id="ARBA00023136"/>
    </source>
</evidence>
<evidence type="ECO:0000313" key="12">
    <source>
        <dbReference type="EMBL" id="KAK2715297.1"/>
    </source>
</evidence>
<evidence type="ECO:0000256" key="6">
    <source>
        <dbReference type="ARBA" id="ARBA00022753"/>
    </source>
</evidence>
<evidence type="ECO:0008006" key="14">
    <source>
        <dbReference type="Google" id="ProtNLM"/>
    </source>
</evidence>
<keyword evidence="8" id="KW-0472">Membrane</keyword>
<reference evidence="12" key="1">
    <citation type="submission" date="2023-07" db="EMBL/GenBank/DDBJ databases">
        <title>Chromosome-level genome assembly of Artemia franciscana.</title>
        <authorList>
            <person name="Jo E."/>
        </authorList>
    </citation>
    <scope>NUCLEOTIDE SEQUENCE</scope>
    <source>
        <tissue evidence="12">Whole body</tissue>
    </source>
</reference>
<evidence type="ECO:0000256" key="4">
    <source>
        <dbReference type="ARBA" id="ARBA00022448"/>
    </source>
</evidence>
<evidence type="ECO:0000256" key="2">
    <source>
        <dbReference type="ARBA" id="ARBA00004496"/>
    </source>
</evidence>
<dbReference type="PANTHER" id="PTHR46009">
    <property type="entry name" value="VACUOLAR PROTEIN SORTING-ASSOCIATED PROTEIN VTA1 HOMOLOG"/>
    <property type="match status" value="1"/>
</dbReference>
<dbReference type="InterPro" id="IPR044538">
    <property type="entry name" value="Vta1-like"/>
</dbReference>
<feature type="region of interest" description="Disordered" evidence="9">
    <location>
        <begin position="194"/>
        <end position="218"/>
    </location>
</feature>
<dbReference type="Pfam" id="PF04652">
    <property type="entry name" value="Vta1"/>
    <property type="match status" value="1"/>
</dbReference>
<keyword evidence="6" id="KW-0967">Endosome</keyword>